<accession>A0A1F6PAP2</accession>
<feature type="transmembrane region" description="Helical" evidence="1">
    <location>
        <begin position="6"/>
        <end position="28"/>
    </location>
</feature>
<protein>
    <submittedName>
        <fullName evidence="2">Uncharacterized protein</fullName>
    </submittedName>
</protein>
<keyword evidence="1" id="KW-0812">Transmembrane</keyword>
<organism evidence="2 3">
    <name type="scientific">Candidatus Magasanikbacteria bacterium RIFOXYD1_FULL_40_23</name>
    <dbReference type="NCBI Taxonomy" id="1798705"/>
    <lineage>
        <taxon>Bacteria</taxon>
        <taxon>Candidatus Magasanikiibacteriota</taxon>
    </lineage>
</organism>
<dbReference type="AlphaFoldDB" id="A0A1F6PAP2"/>
<dbReference type="EMBL" id="MFRA01000001">
    <property type="protein sequence ID" value="OGH93255.1"/>
    <property type="molecule type" value="Genomic_DNA"/>
</dbReference>
<reference evidence="2 3" key="1">
    <citation type="journal article" date="2016" name="Nat. Commun.">
        <title>Thousands of microbial genomes shed light on interconnected biogeochemical processes in an aquifer system.</title>
        <authorList>
            <person name="Anantharaman K."/>
            <person name="Brown C.T."/>
            <person name="Hug L.A."/>
            <person name="Sharon I."/>
            <person name="Castelle C.J."/>
            <person name="Probst A.J."/>
            <person name="Thomas B.C."/>
            <person name="Singh A."/>
            <person name="Wilkins M.J."/>
            <person name="Karaoz U."/>
            <person name="Brodie E.L."/>
            <person name="Williams K.H."/>
            <person name="Hubbard S.S."/>
            <person name="Banfield J.F."/>
        </authorList>
    </citation>
    <scope>NUCLEOTIDE SEQUENCE [LARGE SCALE GENOMIC DNA]</scope>
</reference>
<name>A0A1F6PAP2_9BACT</name>
<keyword evidence="1" id="KW-0472">Membrane</keyword>
<evidence type="ECO:0000256" key="1">
    <source>
        <dbReference type="SAM" id="Phobius"/>
    </source>
</evidence>
<dbReference type="Proteomes" id="UP000176634">
    <property type="component" value="Unassembled WGS sequence"/>
</dbReference>
<proteinExistence type="predicted"/>
<evidence type="ECO:0000313" key="3">
    <source>
        <dbReference type="Proteomes" id="UP000176634"/>
    </source>
</evidence>
<sequence>MSKIKLAFIILISILFGAGIILAGFWFLSGKLFSAWTDKIVAVNQQSVVQSTPVQPGDCSLPVSKDMALLDKHETVRQASLKCTAFEEEKLQYDFDPKNALTWDNAFPSRENWANRLKIFKKATKGITSAYYVEKYDFTFSFPYDWDVLVTPPGYDRKYRIVLSNPGNQLVRPMVITVQDYNSSSDVASEWVQNESGHTVLTKLGLLQKKKQIENSVKSADGYGKFVVFGNDYSTSEYHNFYRHAEFFIGNNLITIIQPLSVIVPDTTGYGKEQEELLSKINNGSVDGLVSVEVKLIDFIAAFFRQDSLYPGD</sequence>
<dbReference type="STRING" id="1798705.A2563_01460"/>
<evidence type="ECO:0000313" key="2">
    <source>
        <dbReference type="EMBL" id="OGH93255.1"/>
    </source>
</evidence>
<keyword evidence="1" id="KW-1133">Transmembrane helix</keyword>
<comment type="caution">
    <text evidence="2">The sequence shown here is derived from an EMBL/GenBank/DDBJ whole genome shotgun (WGS) entry which is preliminary data.</text>
</comment>
<gene>
    <name evidence="2" type="ORF">A2563_01460</name>
</gene>